<name>A0A0F8YQK0_9ZZZZ</name>
<sequence length="94" mass="10496">MSDKTNDAMKEVTKKAEEFLVALELVNLEVGSQELKELIDKPINLRDTSRFNIAITMPTQADLQEARRELAGAIATERWLDGFRTALGVLAMFG</sequence>
<gene>
    <name evidence="1" type="ORF">LCGC14_2790690</name>
</gene>
<reference evidence="1" key="1">
    <citation type="journal article" date="2015" name="Nature">
        <title>Complex archaea that bridge the gap between prokaryotes and eukaryotes.</title>
        <authorList>
            <person name="Spang A."/>
            <person name="Saw J.H."/>
            <person name="Jorgensen S.L."/>
            <person name="Zaremba-Niedzwiedzka K."/>
            <person name="Martijn J."/>
            <person name="Lind A.E."/>
            <person name="van Eijk R."/>
            <person name="Schleper C."/>
            <person name="Guy L."/>
            <person name="Ettema T.J."/>
        </authorList>
    </citation>
    <scope>NUCLEOTIDE SEQUENCE</scope>
</reference>
<accession>A0A0F8YQK0</accession>
<protein>
    <submittedName>
        <fullName evidence="1">Uncharacterized protein</fullName>
    </submittedName>
</protein>
<comment type="caution">
    <text evidence="1">The sequence shown here is derived from an EMBL/GenBank/DDBJ whole genome shotgun (WGS) entry which is preliminary data.</text>
</comment>
<dbReference type="AlphaFoldDB" id="A0A0F8YQK0"/>
<evidence type="ECO:0000313" key="1">
    <source>
        <dbReference type="EMBL" id="KKK83708.1"/>
    </source>
</evidence>
<organism evidence="1">
    <name type="scientific">marine sediment metagenome</name>
    <dbReference type="NCBI Taxonomy" id="412755"/>
    <lineage>
        <taxon>unclassified sequences</taxon>
        <taxon>metagenomes</taxon>
        <taxon>ecological metagenomes</taxon>
    </lineage>
</organism>
<dbReference type="EMBL" id="LAZR01052097">
    <property type="protein sequence ID" value="KKK83708.1"/>
    <property type="molecule type" value="Genomic_DNA"/>
</dbReference>
<proteinExistence type="predicted"/>